<accession>A0A365PDC8</accession>
<keyword evidence="1" id="KW-0472">Membrane</keyword>
<dbReference type="EMBL" id="QNTT01000003">
    <property type="protein sequence ID" value="RBA40083.1"/>
    <property type="molecule type" value="Genomic_DNA"/>
</dbReference>
<dbReference type="RefSeq" id="WP_119191828.1">
    <property type="nucleotide sequence ID" value="NZ_JAPWIO010000005.1"/>
</dbReference>
<sequence>MSFAVLALGVAGAGVLGLALTAIAVAVVPVPPVGKAVVALVGLLLSVAAMGLVSNRITDRAIRAEYGEEPGGQAERPGDDGLG</sequence>
<keyword evidence="1" id="KW-1133">Transmembrane helix</keyword>
<proteinExistence type="predicted"/>
<dbReference type="AlphaFoldDB" id="A0A365PDC8"/>
<dbReference type="Proteomes" id="UP001172702">
    <property type="component" value="Unassembled WGS sequence"/>
</dbReference>
<name>A0A365PDC8_9ACTN</name>
<evidence type="ECO:0000313" key="2">
    <source>
        <dbReference type="EMBL" id="MDN4506677.1"/>
    </source>
</evidence>
<evidence type="ECO:0000313" key="4">
    <source>
        <dbReference type="Proteomes" id="UP000252187"/>
    </source>
</evidence>
<reference evidence="2 5" key="2">
    <citation type="submission" date="2023-07" db="EMBL/GenBank/DDBJ databases">
        <title>Strategy for survival of the halotoleranting strain Dietzia MX2 from the Yakshinskoe mineral salts deposit.</title>
        <authorList>
            <person name="Kharitonova M.A."/>
            <person name="Kupriyanova-Ashina F.G."/>
            <person name="Shakirov T.R."/>
            <person name="Vafina M.S."/>
            <person name="Ilinskaya O.N."/>
        </authorList>
    </citation>
    <scope>NUCLEOTIDE SEQUENCE [LARGE SCALE GENOMIC DNA]</scope>
    <source>
        <strain evidence="2 5">MX2</strain>
    </source>
</reference>
<evidence type="ECO:0000313" key="5">
    <source>
        <dbReference type="Proteomes" id="UP001172702"/>
    </source>
</evidence>
<dbReference type="EMBL" id="JAUHTB010000013">
    <property type="protein sequence ID" value="MDN4506677.1"/>
    <property type="molecule type" value="Genomic_DNA"/>
</dbReference>
<evidence type="ECO:0000313" key="3">
    <source>
        <dbReference type="EMBL" id="RBA40083.1"/>
    </source>
</evidence>
<reference evidence="3 4" key="1">
    <citation type="submission" date="2018-06" db="EMBL/GenBank/DDBJ databases">
        <title>Whole genome sequencing of four bacterial strains from South Shetland trench revealing bio-synthetic gene clusters.</title>
        <authorList>
            <person name="Abdel-Mageed W.M."/>
            <person name="Lehri B."/>
            <person name="Jarmusch S.A."/>
            <person name="Miranda K."/>
            <person name="Goodfellow M."/>
            <person name="Jaspars M."/>
            <person name="Karlyshev A.V."/>
        </authorList>
    </citation>
    <scope>NUCLEOTIDE SEQUENCE [LARGE SCALE GENOMIC DNA]</scope>
    <source>
        <strain evidence="3 4">SST1</strain>
    </source>
</reference>
<gene>
    <name evidence="3" type="ORF">DQ226_02045</name>
    <name evidence="2" type="ORF">QYF62_11495</name>
</gene>
<protein>
    <submittedName>
        <fullName evidence="3">Uncharacterized protein</fullName>
    </submittedName>
</protein>
<keyword evidence="1" id="KW-0812">Transmembrane</keyword>
<keyword evidence="5" id="KW-1185">Reference proteome</keyword>
<feature type="transmembrane region" description="Helical" evidence="1">
    <location>
        <begin position="36"/>
        <end position="53"/>
    </location>
</feature>
<comment type="caution">
    <text evidence="3">The sequence shown here is derived from an EMBL/GenBank/DDBJ whole genome shotgun (WGS) entry which is preliminary data.</text>
</comment>
<evidence type="ECO:0000256" key="1">
    <source>
        <dbReference type="SAM" id="Phobius"/>
    </source>
</evidence>
<dbReference type="Proteomes" id="UP000252187">
    <property type="component" value="Unassembled WGS sequence"/>
</dbReference>
<organism evidence="3 4">
    <name type="scientific">Dietzia maris</name>
    <dbReference type="NCBI Taxonomy" id="37915"/>
    <lineage>
        <taxon>Bacteria</taxon>
        <taxon>Bacillati</taxon>
        <taxon>Actinomycetota</taxon>
        <taxon>Actinomycetes</taxon>
        <taxon>Mycobacteriales</taxon>
        <taxon>Dietziaceae</taxon>
        <taxon>Dietzia</taxon>
    </lineage>
</organism>